<dbReference type="STRING" id="63057.A0A2P5FUJ7"/>
<dbReference type="InterPro" id="IPR039391">
    <property type="entry name" value="Phytocyanin-like"/>
</dbReference>
<proteinExistence type="inferred from homology"/>
<organism evidence="8 9">
    <name type="scientific">Trema orientale</name>
    <name type="common">Charcoal tree</name>
    <name type="synonym">Celtis orientalis</name>
    <dbReference type="NCBI Taxonomy" id="63057"/>
    <lineage>
        <taxon>Eukaryota</taxon>
        <taxon>Viridiplantae</taxon>
        <taxon>Streptophyta</taxon>
        <taxon>Embryophyta</taxon>
        <taxon>Tracheophyta</taxon>
        <taxon>Spermatophyta</taxon>
        <taxon>Magnoliopsida</taxon>
        <taxon>eudicotyledons</taxon>
        <taxon>Gunneridae</taxon>
        <taxon>Pentapetalae</taxon>
        <taxon>rosids</taxon>
        <taxon>fabids</taxon>
        <taxon>Rosales</taxon>
        <taxon>Cannabaceae</taxon>
        <taxon>Trema</taxon>
    </lineage>
</organism>
<feature type="transmembrane region" description="Helical" evidence="6">
    <location>
        <begin position="122"/>
        <end position="144"/>
    </location>
</feature>
<dbReference type="OrthoDB" id="676939at2759"/>
<accession>A0A2P5FUJ7</accession>
<evidence type="ECO:0000256" key="1">
    <source>
        <dbReference type="ARBA" id="ARBA00022729"/>
    </source>
</evidence>
<dbReference type="SUPFAM" id="SSF49503">
    <property type="entry name" value="Cupredoxins"/>
    <property type="match status" value="1"/>
</dbReference>
<dbReference type="EMBL" id="JXTC01000008">
    <property type="protein sequence ID" value="POO01472.1"/>
    <property type="molecule type" value="Genomic_DNA"/>
</dbReference>
<dbReference type="PANTHER" id="PTHR33021:SF262">
    <property type="entry name" value="EARLY NODULIN-LIKE PROTEIN 20"/>
    <property type="match status" value="1"/>
</dbReference>
<evidence type="ECO:0000313" key="8">
    <source>
        <dbReference type="EMBL" id="POO01472.1"/>
    </source>
</evidence>
<keyword evidence="1" id="KW-0732">Signal</keyword>
<evidence type="ECO:0000256" key="5">
    <source>
        <dbReference type="ARBA" id="ARBA00037626"/>
    </source>
</evidence>
<keyword evidence="9" id="KW-1185">Reference proteome</keyword>
<dbReference type="InParanoid" id="A0A2P5FUJ7"/>
<dbReference type="Proteomes" id="UP000237000">
    <property type="component" value="Unassembled WGS sequence"/>
</dbReference>
<evidence type="ECO:0000256" key="6">
    <source>
        <dbReference type="SAM" id="Phobius"/>
    </source>
</evidence>
<sequence>MHYVGGGKANWSPNINLSDWSSHQTFHSGDWLFFGFDKNQYNVLEVNKTSYEKCIESDFIKNITRGGRDVFQLTEAKTYYFICGRGYCFNGMKVAIIVRDIEPSPAPAPHGNRSPAVPAASISHVITALLLLLLLIATSPVVYVDFL</sequence>
<evidence type="ECO:0000256" key="4">
    <source>
        <dbReference type="ARBA" id="ARBA00035011"/>
    </source>
</evidence>
<keyword evidence="6" id="KW-0812">Transmembrane</keyword>
<evidence type="ECO:0000256" key="2">
    <source>
        <dbReference type="ARBA" id="ARBA00023157"/>
    </source>
</evidence>
<dbReference type="Gene3D" id="2.60.40.420">
    <property type="entry name" value="Cupredoxins - blue copper proteins"/>
    <property type="match status" value="1"/>
</dbReference>
<keyword evidence="6" id="KW-1133">Transmembrane helix</keyword>
<feature type="domain" description="Phytocyanin" evidence="7">
    <location>
        <begin position="1"/>
        <end position="100"/>
    </location>
</feature>
<keyword evidence="2" id="KW-1015">Disulfide bond</keyword>
<dbReference type="InterPro" id="IPR003245">
    <property type="entry name" value="Phytocyanin_dom"/>
</dbReference>
<gene>
    <name evidence="8" type="ORF">TorRG33x02_027790</name>
</gene>
<name>A0A2P5FUJ7_TREOI</name>
<dbReference type="AlphaFoldDB" id="A0A2P5FUJ7"/>
<keyword evidence="3" id="KW-0325">Glycoprotein</keyword>
<dbReference type="PANTHER" id="PTHR33021">
    <property type="entry name" value="BLUE COPPER PROTEIN"/>
    <property type="match status" value="1"/>
</dbReference>
<keyword evidence="6" id="KW-0472">Membrane</keyword>
<dbReference type="FunFam" id="2.60.40.420:FF:000018">
    <property type="entry name" value="Lamin-like protein"/>
    <property type="match status" value="1"/>
</dbReference>
<dbReference type="FunCoup" id="A0A2P5FUJ7">
    <property type="interactions" value="27"/>
</dbReference>
<dbReference type="PROSITE" id="PS51485">
    <property type="entry name" value="PHYTOCYANIN"/>
    <property type="match status" value="1"/>
</dbReference>
<comment type="function">
    <text evidence="5">May act as a carbohydrate transporter.</text>
</comment>
<comment type="caution">
    <text evidence="8">The sequence shown here is derived from an EMBL/GenBank/DDBJ whole genome shotgun (WGS) entry which is preliminary data.</text>
</comment>
<evidence type="ECO:0000259" key="7">
    <source>
        <dbReference type="PROSITE" id="PS51485"/>
    </source>
</evidence>
<dbReference type="GO" id="GO:0005886">
    <property type="term" value="C:plasma membrane"/>
    <property type="evidence" value="ECO:0007669"/>
    <property type="project" value="TreeGrafter"/>
</dbReference>
<dbReference type="InterPro" id="IPR008972">
    <property type="entry name" value="Cupredoxin"/>
</dbReference>
<comment type="similarity">
    <text evidence="4">Belongs to the early nodulin-like (ENODL) family.</text>
</comment>
<dbReference type="GO" id="GO:0009055">
    <property type="term" value="F:electron transfer activity"/>
    <property type="evidence" value="ECO:0007669"/>
    <property type="project" value="InterPro"/>
</dbReference>
<evidence type="ECO:0000256" key="3">
    <source>
        <dbReference type="ARBA" id="ARBA00023180"/>
    </source>
</evidence>
<protein>
    <submittedName>
        <fullName evidence="8">Phytocyanin domain containing protein</fullName>
    </submittedName>
</protein>
<evidence type="ECO:0000313" key="9">
    <source>
        <dbReference type="Proteomes" id="UP000237000"/>
    </source>
</evidence>
<reference evidence="9" key="1">
    <citation type="submission" date="2016-06" db="EMBL/GenBank/DDBJ databases">
        <title>Parallel loss of symbiosis genes in relatives of nitrogen-fixing non-legume Parasponia.</title>
        <authorList>
            <person name="Van Velzen R."/>
            <person name="Holmer R."/>
            <person name="Bu F."/>
            <person name="Rutten L."/>
            <person name="Van Zeijl A."/>
            <person name="Liu W."/>
            <person name="Santuari L."/>
            <person name="Cao Q."/>
            <person name="Sharma T."/>
            <person name="Shen D."/>
            <person name="Roswanjaya Y."/>
            <person name="Wardhani T."/>
            <person name="Kalhor M.S."/>
            <person name="Jansen J."/>
            <person name="Van den Hoogen J."/>
            <person name="Gungor B."/>
            <person name="Hartog M."/>
            <person name="Hontelez J."/>
            <person name="Verver J."/>
            <person name="Yang W.-C."/>
            <person name="Schijlen E."/>
            <person name="Repin R."/>
            <person name="Schilthuizen M."/>
            <person name="Schranz E."/>
            <person name="Heidstra R."/>
            <person name="Miyata K."/>
            <person name="Fedorova E."/>
            <person name="Kohlen W."/>
            <person name="Bisseling T."/>
            <person name="Smit S."/>
            <person name="Geurts R."/>
        </authorList>
    </citation>
    <scope>NUCLEOTIDE SEQUENCE [LARGE SCALE GENOMIC DNA]</scope>
    <source>
        <strain evidence="9">cv. RG33-2</strain>
    </source>
</reference>
<dbReference type="Pfam" id="PF02298">
    <property type="entry name" value="Cu_bind_like"/>
    <property type="match status" value="1"/>
</dbReference>